<reference evidence="2 3" key="1">
    <citation type="submission" date="2019-07" db="EMBL/GenBank/DDBJ databases">
        <title>De Novo Assembly of kiwifruit Actinidia rufa.</title>
        <authorList>
            <person name="Sugita-Konishi S."/>
            <person name="Sato K."/>
            <person name="Mori E."/>
            <person name="Abe Y."/>
            <person name="Kisaki G."/>
            <person name="Hamano K."/>
            <person name="Suezawa K."/>
            <person name="Otani M."/>
            <person name="Fukuda T."/>
            <person name="Manabe T."/>
            <person name="Gomi K."/>
            <person name="Tabuchi M."/>
            <person name="Akimitsu K."/>
            <person name="Kataoka I."/>
        </authorList>
    </citation>
    <scope>NUCLEOTIDE SEQUENCE [LARGE SCALE GENOMIC DNA]</scope>
    <source>
        <strain evidence="3">cv. Fuchu</strain>
    </source>
</reference>
<evidence type="ECO:0000313" key="3">
    <source>
        <dbReference type="Proteomes" id="UP000585474"/>
    </source>
</evidence>
<evidence type="ECO:0000313" key="2">
    <source>
        <dbReference type="EMBL" id="GFY91072.1"/>
    </source>
</evidence>
<feature type="region of interest" description="Disordered" evidence="1">
    <location>
        <begin position="325"/>
        <end position="345"/>
    </location>
</feature>
<proteinExistence type="predicted"/>
<dbReference type="AlphaFoldDB" id="A0A7J0EXC4"/>
<sequence>MAVWVASTFRPINQRCLNYKHEHTRNSMPTVSVSRWLTQPCPYGVAGSSPSTADVSIWGMGLLEVQRVSKLALLRRLIENSTLARLVLNSVRTELLRRGSPSSLYNSSSLEVPALASGRQFGPRLRPNDVPRVVAYADFNNRFKHHSDECKEAIRATNSRRESRDIDEILAYKLHCRHKIPCKTADLIRANLPPMCIEGRAPLREAFGLERPKASTSTYRPLIQVHGSGEGSTSISVVEPKDPVLLVSISSLDIESSDDPTCIVRGVEIVGRSSGEIDVIRFRNFKKTTSAVDPSTMAALPAPDIPLVPSYSQLTRWWESIRVHPSPHPRENAKGRNSRRAHPRSLDRYQGRLEAQVLSYEIGRQVTVANSARDHDTSVAFVRAVMLPNDVVALFEETSNMMRSLLVMQHVQIKIMTDAFGIMYLSLSLFLCF</sequence>
<organism evidence="2 3">
    <name type="scientific">Actinidia rufa</name>
    <dbReference type="NCBI Taxonomy" id="165716"/>
    <lineage>
        <taxon>Eukaryota</taxon>
        <taxon>Viridiplantae</taxon>
        <taxon>Streptophyta</taxon>
        <taxon>Embryophyta</taxon>
        <taxon>Tracheophyta</taxon>
        <taxon>Spermatophyta</taxon>
        <taxon>Magnoliopsida</taxon>
        <taxon>eudicotyledons</taxon>
        <taxon>Gunneridae</taxon>
        <taxon>Pentapetalae</taxon>
        <taxon>asterids</taxon>
        <taxon>Ericales</taxon>
        <taxon>Actinidiaceae</taxon>
        <taxon>Actinidia</taxon>
    </lineage>
</organism>
<gene>
    <name evidence="2" type="ORF">Acr_07g0012680</name>
</gene>
<keyword evidence="3" id="KW-1185">Reference proteome</keyword>
<dbReference type="Proteomes" id="UP000585474">
    <property type="component" value="Unassembled WGS sequence"/>
</dbReference>
<protein>
    <submittedName>
        <fullName evidence="2">Uncharacterized protein</fullName>
    </submittedName>
</protein>
<evidence type="ECO:0000256" key="1">
    <source>
        <dbReference type="SAM" id="MobiDB-lite"/>
    </source>
</evidence>
<name>A0A7J0EXC4_9ERIC</name>
<accession>A0A7J0EXC4</accession>
<comment type="caution">
    <text evidence="2">The sequence shown here is derived from an EMBL/GenBank/DDBJ whole genome shotgun (WGS) entry which is preliminary data.</text>
</comment>
<dbReference type="EMBL" id="BJWL01000007">
    <property type="protein sequence ID" value="GFY91072.1"/>
    <property type="molecule type" value="Genomic_DNA"/>
</dbReference>